<accession>A0A317JU62</accession>
<dbReference type="InterPro" id="IPR016181">
    <property type="entry name" value="Acyl_CoA_acyltransferase"/>
</dbReference>
<dbReference type="Pfam" id="PF00583">
    <property type="entry name" value="Acetyltransf_1"/>
    <property type="match status" value="1"/>
</dbReference>
<dbReference type="InterPro" id="IPR000182">
    <property type="entry name" value="GNAT_dom"/>
</dbReference>
<feature type="domain" description="N-acetyltransferase" evidence="3">
    <location>
        <begin position="126"/>
        <end position="257"/>
    </location>
</feature>
<keyword evidence="5" id="KW-1185">Reference proteome</keyword>
<dbReference type="SUPFAM" id="SSF55729">
    <property type="entry name" value="Acyl-CoA N-acyltransferases (Nat)"/>
    <property type="match status" value="1"/>
</dbReference>
<name>A0A317JU62_9ACTN</name>
<dbReference type="EMBL" id="QGSV01000331">
    <property type="protein sequence ID" value="PWU44347.1"/>
    <property type="molecule type" value="Genomic_DNA"/>
</dbReference>
<dbReference type="Proteomes" id="UP000245683">
    <property type="component" value="Unassembled WGS sequence"/>
</dbReference>
<dbReference type="RefSeq" id="WP_109947281.1">
    <property type="nucleotide sequence ID" value="NZ_QGSV01000331.1"/>
</dbReference>
<comment type="caution">
    <text evidence="4">The sequence shown here is derived from an EMBL/GenBank/DDBJ whole genome shotgun (WGS) entry which is preliminary data.</text>
</comment>
<reference evidence="5" key="1">
    <citation type="submission" date="2018-05" db="EMBL/GenBank/DDBJ databases">
        <title>Micromonospora globispora sp. nov. and Micromonospora rugosa sp. nov., isolated from marine sediment.</title>
        <authorList>
            <person name="Carro L."/>
            <person name="Aysel V."/>
            <person name="Cetin D."/>
            <person name="Igual J.M."/>
            <person name="Klenk H.-P."/>
            <person name="Trujillo M.E."/>
            <person name="Sahin N."/>
        </authorList>
    </citation>
    <scope>NUCLEOTIDE SEQUENCE [LARGE SCALE GENOMIC DNA]</scope>
    <source>
        <strain evidence="5">S2904</strain>
    </source>
</reference>
<dbReference type="GO" id="GO:0016747">
    <property type="term" value="F:acyltransferase activity, transferring groups other than amino-acyl groups"/>
    <property type="evidence" value="ECO:0007669"/>
    <property type="project" value="InterPro"/>
</dbReference>
<dbReference type="Gene3D" id="3.40.630.30">
    <property type="match status" value="1"/>
</dbReference>
<keyword evidence="2" id="KW-0012">Acyltransferase</keyword>
<dbReference type="OrthoDB" id="3375572at2"/>
<keyword evidence="1 4" id="KW-0808">Transferase</keyword>
<proteinExistence type="predicted"/>
<evidence type="ECO:0000259" key="3">
    <source>
        <dbReference type="PROSITE" id="PS51186"/>
    </source>
</evidence>
<evidence type="ECO:0000256" key="1">
    <source>
        <dbReference type="ARBA" id="ARBA00022679"/>
    </source>
</evidence>
<protein>
    <submittedName>
        <fullName evidence="4">GNAT family N-acetyltransferase</fullName>
    </submittedName>
</protein>
<dbReference type="PROSITE" id="PS51186">
    <property type="entry name" value="GNAT"/>
    <property type="match status" value="1"/>
</dbReference>
<evidence type="ECO:0000313" key="5">
    <source>
        <dbReference type="Proteomes" id="UP000245683"/>
    </source>
</evidence>
<dbReference type="PANTHER" id="PTHR43877:SF2">
    <property type="entry name" value="AMINOALKYLPHOSPHONATE N-ACETYLTRANSFERASE-RELATED"/>
    <property type="match status" value="1"/>
</dbReference>
<evidence type="ECO:0000256" key="2">
    <source>
        <dbReference type="ARBA" id="ARBA00023315"/>
    </source>
</evidence>
<evidence type="ECO:0000313" key="4">
    <source>
        <dbReference type="EMBL" id="PWU44347.1"/>
    </source>
</evidence>
<gene>
    <name evidence="4" type="ORF">DLJ46_26485</name>
</gene>
<dbReference type="AlphaFoldDB" id="A0A317JU62"/>
<dbReference type="InterPro" id="IPR050832">
    <property type="entry name" value="Bact_Acetyltransf"/>
</dbReference>
<organism evidence="4 5">
    <name type="scientific">Micromonospora globispora</name>
    <dbReference type="NCBI Taxonomy" id="1450148"/>
    <lineage>
        <taxon>Bacteria</taxon>
        <taxon>Bacillati</taxon>
        <taxon>Actinomycetota</taxon>
        <taxon>Actinomycetes</taxon>
        <taxon>Micromonosporales</taxon>
        <taxon>Micromonosporaceae</taxon>
        <taxon>Micromonospora</taxon>
    </lineage>
</organism>
<dbReference type="PANTHER" id="PTHR43877">
    <property type="entry name" value="AMINOALKYLPHOSPHONATE N-ACETYLTRANSFERASE-RELATED-RELATED"/>
    <property type="match status" value="1"/>
</dbReference>
<sequence length="257" mass="28063">MPVRAEHDRAVLAELLGRDPVLHAYQLGDLDDFFWPYTSWFRRGNQVALLYHGVELPTLLAFAAPADSAELAALLTDLAPLLPARLWAHLSPSLDATLDRWFHLEDAAPHHRMALTDPARLARVTPAGAPLGPADLPELLALYAAAYPGNWFDPRMLDTGQYVGIREAGELVAVAGVHVWSPTWRVAALGNVTTHPRVRGRGLAGAAVAALCARLREGVEHVTLNVRADNTAAVRLYQRLGFTPVADFVECGLRARR</sequence>